<evidence type="ECO:0000256" key="1">
    <source>
        <dbReference type="SAM" id="Phobius"/>
    </source>
</evidence>
<evidence type="ECO:0000313" key="3">
    <source>
        <dbReference type="Proteomes" id="UP001500547"/>
    </source>
</evidence>
<sequence>MQRKSRIAFICGLTGLIVSIPVYAYATPLWLATSRLEGAAFSLAALGFGLLLVAGPLLAIGGLLTALFMRTESIFLKRSHASRGDRPLLALAALVTALPALLACYPPLKALSTGQIRYKFPATEVSQHFDPLGYWQGIAFWFMGATALGWLAFAFWRSRWRKHKALRQPG</sequence>
<protein>
    <submittedName>
        <fullName evidence="2">Uncharacterized protein</fullName>
    </submittedName>
</protein>
<reference evidence="3" key="1">
    <citation type="journal article" date="2019" name="Int. J. Syst. Evol. Microbiol.">
        <title>The Global Catalogue of Microorganisms (GCM) 10K type strain sequencing project: providing services to taxonomists for standard genome sequencing and annotation.</title>
        <authorList>
            <consortium name="The Broad Institute Genomics Platform"/>
            <consortium name="The Broad Institute Genome Sequencing Center for Infectious Disease"/>
            <person name="Wu L."/>
            <person name="Ma J."/>
        </authorList>
    </citation>
    <scope>NUCLEOTIDE SEQUENCE [LARGE SCALE GENOMIC DNA]</scope>
    <source>
        <strain evidence="3">JCM 18715</strain>
    </source>
</reference>
<accession>A0ABP9Q8R3</accession>
<gene>
    <name evidence="2" type="ORF">GCM10025770_03520</name>
</gene>
<feature type="transmembrane region" description="Helical" evidence="1">
    <location>
        <begin position="138"/>
        <end position="156"/>
    </location>
</feature>
<keyword evidence="1" id="KW-0812">Transmembrane</keyword>
<name>A0ABP9Q8R3_9RHOO</name>
<dbReference type="Proteomes" id="UP001500547">
    <property type="component" value="Unassembled WGS sequence"/>
</dbReference>
<feature type="transmembrane region" description="Helical" evidence="1">
    <location>
        <begin position="88"/>
        <end position="108"/>
    </location>
</feature>
<keyword evidence="3" id="KW-1185">Reference proteome</keyword>
<dbReference type="EMBL" id="BAABLD010000002">
    <property type="protein sequence ID" value="GAA5158670.1"/>
    <property type="molecule type" value="Genomic_DNA"/>
</dbReference>
<evidence type="ECO:0000313" key="2">
    <source>
        <dbReference type="EMBL" id="GAA5158670.1"/>
    </source>
</evidence>
<organism evidence="2 3">
    <name type="scientific">Viridibacterium curvum</name>
    <dbReference type="NCBI Taxonomy" id="1101404"/>
    <lineage>
        <taxon>Bacteria</taxon>
        <taxon>Pseudomonadati</taxon>
        <taxon>Pseudomonadota</taxon>
        <taxon>Betaproteobacteria</taxon>
        <taxon>Rhodocyclales</taxon>
        <taxon>Rhodocyclaceae</taxon>
        <taxon>Viridibacterium</taxon>
    </lineage>
</organism>
<keyword evidence="1" id="KW-0472">Membrane</keyword>
<proteinExistence type="predicted"/>
<comment type="caution">
    <text evidence="2">The sequence shown here is derived from an EMBL/GenBank/DDBJ whole genome shotgun (WGS) entry which is preliminary data.</text>
</comment>
<keyword evidence="1" id="KW-1133">Transmembrane helix</keyword>
<feature type="transmembrane region" description="Helical" evidence="1">
    <location>
        <begin position="42"/>
        <end position="68"/>
    </location>
</feature>